<dbReference type="CDD" id="cd00840">
    <property type="entry name" value="MPP_Mre11_N"/>
    <property type="match status" value="1"/>
</dbReference>
<dbReference type="RefSeq" id="WP_183595040.1">
    <property type="nucleotide sequence ID" value="NZ_JACHWR010000004.1"/>
</dbReference>
<name>A0A7W4Z4R9_9ACTN</name>
<sequence>MRILHTSDWHLGRSFHREGMLGHQAAYVDHLLAVVEQERVDLVVVAGDVYDRALPQVDAVRLADETLARLAASRAKVVLTSGNHDSAQRLGFSSRLIDAAGVFIRTDAAGVGTPVLLDDEHGDVAVYGIPYLDPDAVREPWQLPARSHEAALDEAMRRVRADRSSRPKGTRSVVLAHAFVAGAQPSDSERDISVGGVSLVPTTTFQGADYTALGHLHGRHTLTETVRYSGSPLAYSFSETDQLKGSWLVELGADGFAAAEFVEAPVPRRLARIRGTVDELLADPAHRRHEDAWVQATLTDAVRPLQAMERLRARFPHTLVIGFEPAGAAPHGVPAARPQGRSDHLIALDFVTELRGAPATAAESALLQAATEACCDDPEVDVLVSSEIAEGLW</sequence>
<evidence type="ECO:0000259" key="9">
    <source>
        <dbReference type="Pfam" id="PF12320"/>
    </source>
</evidence>
<comment type="similarity">
    <text evidence="1 7">Belongs to the SbcD family.</text>
</comment>
<gene>
    <name evidence="7" type="primary">sbcD</name>
    <name evidence="10" type="ORF">FHU40_004903</name>
</gene>
<evidence type="ECO:0000256" key="6">
    <source>
        <dbReference type="ARBA" id="ARBA00022839"/>
    </source>
</evidence>
<dbReference type="GO" id="GO:0006310">
    <property type="term" value="P:DNA recombination"/>
    <property type="evidence" value="ECO:0007669"/>
    <property type="project" value="UniProtKB-KW"/>
</dbReference>
<keyword evidence="5 7" id="KW-0378">Hydrolase</keyword>
<evidence type="ECO:0000313" key="11">
    <source>
        <dbReference type="Proteomes" id="UP000589626"/>
    </source>
</evidence>
<feature type="domain" description="Calcineurin-like phosphoesterase" evidence="8">
    <location>
        <begin position="1"/>
        <end position="218"/>
    </location>
</feature>
<dbReference type="InterPro" id="IPR004843">
    <property type="entry name" value="Calcineurin-like_PHP"/>
</dbReference>
<dbReference type="GO" id="GO:0004519">
    <property type="term" value="F:endonuclease activity"/>
    <property type="evidence" value="ECO:0007669"/>
    <property type="project" value="UniProtKB-KW"/>
</dbReference>
<evidence type="ECO:0000259" key="8">
    <source>
        <dbReference type="Pfam" id="PF00149"/>
    </source>
</evidence>
<evidence type="ECO:0000256" key="5">
    <source>
        <dbReference type="ARBA" id="ARBA00022801"/>
    </source>
</evidence>
<dbReference type="InterPro" id="IPR050535">
    <property type="entry name" value="DNA_Repair-Maintenance_Comp"/>
</dbReference>
<dbReference type="AlphaFoldDB" id="A0A7W4Z4R9"/>
<proteinExistence type="inferred from homology"/>
<dbReference type="InterPro" id="IPR004593">
    <property type="entry name" value="SbcD"/>
</dbReference>
<keyword evidence="4 7" id="KW-0540">Nuclease</keyword>
<comment type="subunit">
    <text evidence="2 7">Heterodimer of SbcC and SbcD.</text>
</comment>
<dbReference type="PANTHER" id="PTHR30337:SF0">
    <property type="entry name" value="NUCLEASE SBCCD SUBUNIT D"/>
    <property type="match status" value="1"/>
</dbReference>
<reference evidence="10 11" key="1">
    <citation type="submission" date="2020-08" db="EMBL/GenBank/DDBJ databases">
        <title>Sequencing the genomes of 1000 actinobacteria strains.</title>
        <authorList>
            <person name="Klenk H.-P."/>
        </authorList>
    </citation>
    <scope>NUCLEOTIDE SEQUENCE [LARGE SCALE GENOMIC DNA]</scope>
    <source>
        <strain evidence="10 11">DSM 105498</strain>
    </source>
</reference>
<comment type="caution">
    <text evidence="10">The sequence shown here is derived from an EMBL/GenBank/DDBJ whole genome shotgun (WGS) entry which is preliminary data.</text>
</comment>
<evidence type="ECO:0000313" key="10">
    <source>
        <dbReference type="EMBL" id="MBB3045050.1"/>
    </source>
</evidence>
<organism evidence="10 11">
    <name type="scientific">Nocardioides soli</name>
    <dbReference type="NCBI Taxonomy" id="1036020"/>
    <lineage>
        <taxon>Bacteria</taxon>
        <taxon>Bacillati</taxon>
        <taxon>Actinomycetota</taxon>
        <taxon>Actinomycetes</taxon>
        <taxon>Propionibacteriales</taxon>
        <taxon>Nocardioidaceae</taxon>
        <taxon>Nocardioides</taxon>
    </lineage>
</organism>
<protein>
    <recommendedName>
        <fullName evidence="3 7">Nuclease SbcCD subunit D</fullName>
    </recommendedName>
</protein>
<keyword evidence="11" id="KW-1185">Reference proteome</keyword>
<keyword evidence="7" id="KW-0255">Endonuclease</keyword>
<dbReference type="InterPro" id="IPR029052">
    <property type="entry name" value="Metallo-depent_PP-like"/>
</dbReference>
<evidence type="ECO:0000256" key="3">
    <source>
        <dbReference type="ARBA" id="ARBA00013365"/>
    </source>
</evidence>
<dbReference type="InterPro" id="IPR026843">
    <property type="entry name" value="SbcD_C"/>
</dbReference>
<dbReference type="PANTHER" id="PTHR30337">
    <property type="entry name" value="COMPONENT OF ATP-DEPENDENT DSDNA EXONUCLEASE"/>
    <property type="match status" value="1"/>
</dbReference>
<dbReference type="Proteomes" id="UP000589626">
    <property type="component" value="Unassembled WGS sequence"/>
</dbReference>
<dbReference type="SUPFAM" id="SSF56300">
    <property type="entry name" value="Metallo-dependent phosphatases"/>
    <property type="match status" value="1"/>
</dbReference>
<dbReference type="Gene3D" id="3.60.21.10">
    <property type="match status" value="1"/>
</dbReference>
<evidence type="ECO:0000256" key="7">
    <source>
        <dbReference type="RuleBase" id="RU363069"/>
    </source>
</evidence>
<dbReference type="NCBIfam" id="TIGR00619">
    <property type="entry name" value="sbcd"/>
    <property type="match status" value="1"/>
</dbReference>
<feature type="domain" description="Nuclease SbcCD subunit D C-terminal" evidence="9">
    <location>
        <begin position="267"/>
        <end position="320"/>
    </location>
</feature>
<dbReference type="GO" id="GO:0008408">
    <property type="term" value="F:3'-5' exonuclease activity"/>
    <property type="evidence" value="ECO:0007669"/>
    <property type="project" value="InterPro"/>
</dbReference>
<evidence type="ECO:0000256" key="4">
    <source>
        <dbReference type="ARBA" id="ARBA00022722"/>
    </source>
</evidence>
<accession>A0A7W4Z4R9</accession>
<dbReference type="Pfam" id="PF00149">
    <property type="entry name" value="Metallophos"/>
    <property type="match status" value="1"/>
</dbReference>
<evidence type="ECO:0000256" key="1">
    <source>
        <dbReference type="ARBA" id="ARBA00010555"/>
    </source>
</evidence>
<dbReference type="InterPro" id="IPR041796">
    <property type="entry name" value="Mre11_N"/>
</dbReference>
<comment type="function">
    <text evidence="7">SbcCD cleaves DNA hairpin structures. These structures can inhibit DNA replication and are intermediates in certain DNA recombination reactions. The complex acts as a 3'-&gt;5' double strand exonuclease that can open hairpins. It also has a 5' single-strand endonuclease activity.</text>
</comment>
<evidence type="ECO:0000256" key="2">
    <source>
        <dbReference type="ARBA" id="ARBA00011322"/>
    </source>
</evidence>
<dbReference type="Pfam" id="PF12320">
    <property type="entry name" value="SbcD_C"/>
    <property type="match status" value="1"/>
</dbReference>
<keyword evidence="7" id="KW-0233">DNA recombination</keyword>
<dbReference type="EMBL" id="JACHWR010000004">
    <property type="protein sequence ID" value="MBB3045050.1"/>
    <property type="molecule type" value="Genomic_DNA"/>
</dbReference>
<keyword evidence="7" id="KW-0235">DNA replication</keyword>
<keyword evidence="6 7" id="KW-0269">Exonuclease</keyword>
<dbReference type="GO" id="GO:0006260">
    <property type="term" value="P:DNA replication"/>
    <property type="evidence" value="ECO:0007669"/>
    <property type="project" value="UniProtKB-KW"/>
</dbReference>